<dbReference type="GO" id="GO:0005524">
    <property type="term" value="F:ATP binding"/>
    <property type="evidence" value="ECO:0007669"/>
    <property type="project" value="UniProtKB-KW"/>
</dbReference>
<keyword evidence="5" id="KW-1278">Translocase</keyword>
<reference evidence="8 9" key="2">
    <citation type="submission" date="2019-02" db="EMBL/GenBank/DDBJ databases">
        <title>'Lichenibacterium ramalinii' gen. nov. sp. nov., 'Lichenibacterium minor' gen. nov. sp. nov.</title>
        <authorList>
            <person name="Pankratov T."/>
        </authorList>
    </citation>
    <scope>NUCLEOTIDE SEQUENCE [LARGE SCALE GENOMIC DNA]</scope>
    <source>
        <strain evidence="8 9">RmlP026</strain>
    </source>
</reference>
<dbReference type="PROSITE" id="PS50893">
    <property type="entry name" value="ABC_TRANSPORTER_2"/>
    <property type="match status" value="1"/>
</dbReference>
<organism evidence="8 9">
    <name type="scientific">Lichenibacterium minor</name>
    <dbReference type="NCBI Taxonomy" id="2316528"/>
    <lineage>
        <taxon>Bacteria</taxon>
        <taxon>Pseudomonadati</taxon>
        <taxon>Pseudomonadota</taxon>
        <taxon>Alphaproteobacteria</taxon>
        <taxon>Hyphomicrobiales</taxon>
        <taxon>Lichenihabitantaceae</taxon>
        <taxon>Lichenibacterium</taxon>
    </lineage>
</organism>
<dbReference type="OrthoDB" id="9802264at2"/>
<feature type="domain" description="ABC transporter" evidence="7">
    <location>
        <begin position="2"/>
        <end position="191"/>
    </location>
</feature>
<gene>
    <name evidence="8" type="ORF">D3273_10615</name>
</gene>
<evidence type="ECO:0000256" key="4">
    <source>
        <dbReference type="ARBA" id="ARBA00022840"/>
    </source>
</evidence>
<keyword evidence="9" id="KW-1185">Reference proteome</keyword>
<dbReference type="Proteomes" id="UP000290759">
    <property type="component" value="Unassembled WGS sequence"/>
</dbReference>
<dbReference type="AlphaFoldDB" id="A0A4Q2U684"/>
<keyword evidence="3" id="KW-0547">Nucleotide-binding</keyword>
<dbReference type="PANTHER" id="PTHR43166">
    <property type="entry name" value="AMINO ACID IMPORT ATP-BINDING PROTEIN"/>
    <property type="match status" value="1"/>
</dbReference>
<dbReference type="InterPro" id="IPR050086">
    <property type="entry name" value="MetN_ABC_transporter-like"/>
</dbReference>
<protein>
    <submittedName>
        <fullName evidence="8">ATP-binding cassette domain-containing protein</fullName>
    </submittedName>
</protein>
<sequence>MLIIKGVSRRYGNKVAVEDMSIEIEAGSFVGVVGRSGAGKSTLLRLINRLVEPSEGVISFDGVDVTALRGRGLRDWRARCAMIFQQFNLVGQLDVLNNVLVGRLNDMPATQSLLRLWRPADVAVALSALEQFDIARLSSRGREAEATILDRLRRSVPVEPPAGADLLRIDNSGDLAASTEMLVRHLGALAAAA</sequence>
<dbReference type="Gene3D" id="3.40.50.300">
    <property type="entry name" value="P-loop containing nucleotide triphosphate hydrolases"/>
    <property type="match status" value="1"/>
</dbReference>
<evidence type="ECO:0000256" key="5">
    <source>
        <dbReference type="ARBA" id="ARBA00022967"/>
    </source>
</evidence>
<keyword evidence="4 8" id="KW-0067">ATP-binding</keyword>
<evidence type="ECO:0000259" key="7">
    <source>
        <dbReference type="PROSITE" id="PS50893"/>
    </source>
</evidence>
<comment type="caution">
    <text evidence="8">The sequence shown here is derived from an EMBL/GenBank/DDBJ whole genome shotgun (WGS) entry which is preliminary data.</text>
</comment>
<proteinExistence type="predicted"/>
<dbReference type="PANTHER" id="PTHR43166:SF6">
    <property type="entry name" value="PHOSPHONATES IMPORT ATP-BINDING PROTEIN PHNC"/>
    <property type="match status" value="1"/>
</dbReference>
<dbReference type="SUPFAM" id="SSF52540">
    <property type="entry name" value="P-loop containing nucleoside triphosphate hydrolases"/>
    <property type="match status" value="1"/>
</dbReference>
<accession>A0A4Q2U684</accession>
<dbReference type="GO" id="GO:0016887">
    <property type="term" value="F:ATP hydrolysis activity"/>
    <property type="evidence" value="ECO:0007669"/>
    <property type="project" value="InterPro"/>
</dbReference>
<reference evidence="8 9" key="1">
    <citation type="submission" date="2018-12" db="EMBL/GenBank/DDBJ databases">
        <authorList>
            <person name="Grouzdev D.S."/>
            <person name="Krutkina M.S."/>
        </authorList>
    </citation>
    <scope>NUCLEOTIDE SEQUENCE [LARGE SCALE GENOMIC DNA]</scope>
    <source>
        <strain evidence="8 9">RmlP026</strain>
    </source>
</reference>
<evidence type="ECO:0000256" key="2">
    <source>
        <dbReference type="ARBA" id="ARBA00022475"/>
    </source>
</evidence>
<evidence type="ECO:0000313" key="9">
    <source>
        <dbReference type="Proteomes" id="UP000290759"/>
    </source>
</evidence>
<dbReference type="EMBL" id="QYBB01000010">
    <property type="protein sequence ID" value="RYC31882.1"/>
    <property type="molecule type" value="Genomic_DNA"/>
</dbReference>
<evidence type="ECO:0000313" key="8">
    <source>
        <dbReference type="EMBL" id="RYC31882.1"/>
    </source>
</evidence>
<evidence type="ECO:0000256" key="1">
    <source>
        <dbReference type="ARBA" id="ARBA00022448"/>
    </source>
</evidence>
<keyword evidence="6" id="KW-0472">Membrane</keyword>
<keyword evidence="1" id="KW-0813">Transport</keyword>
<dbReference type="InterPro" id="IPR003439">
    <property type="entry name" value="ABC_transporter-like_ATP-bd"/>
</dbReference>
<dbReference type="Pfam" id="PF00005">
    <property type="entry name" value="ABC_tran"/>
    <property type="match status" value="1"/>
</dbReference>
<keyword evidence="2" id="KW-1003">Cell membrane</keyword>
<evidence type="ECO:0000256" key="3">
    <source>
        <dbReference type="ARBA" id="ARBA00022741"/>
    </source>
</evidence>
<evidence type="ECO:0000256" key="6">
    <source>
        <dbReference type="ARBA" id="ARBA00023136"/>
    </source>
</evidence>
<dbReference type="InterPro" id="IPR027417">
    <property type="entry name" value="P-loop_NTPase"/>
</dbReference>
<dbReference type="SMART" id="SM00382">
    <property type="entry name" value="AAA"/>
    <property type="match status" value="1"/>
</dbReference>
<name>A0A4Q2U684_9HYPH</name>
<dbReference type="InterPro" id="IPR003593">
    <property type="entry name" value="AAA+_ATPase"/>
</dbReference>